<dbReference type="RefSeq" id="XP_005771308.1">
    <property type="nucleotide sequence ID" value="XM_005771251.1"/>
</dbReference>
<dbReference type="KEGG" id="ehx:EMIHUDRAFT_209513"/>
<feature type="region of interest" description="Disordered" evidence="1">
    <location>
        <begin position="145"/>
        <end position="195"/>
    </location>
</feature>
<dbReference type="Proteomes" id="UP000013827">
    <property type="component" value="Unassembled WGS sequence"/>
</dbReference>
<accession>A0A0D3J5U4</accession>
<reference evidence="3" key="1">
    <citation type="journal article" date="2013" name="Nature">
        <title>Pan genome of the phytoplankton Emiliania underpins its global distribution.</title>
        <authorList>
            <person name="Read B.A."/>
            <person name="Kegel J."/>
            <person name="Klute M.J."/>
            <person name="Kuo A."/>
            <person name="Lefebvre S.C."/>
            <person name="Maumus F."/>
            <person name="Mayer C."/>
            <person name="Miller J."/>
            <person name="Monier A."/>
            <person name="Salamov A."/>
            <person name="Young J."/>
            <person name="Aguilar M."/>
            <person name="Claverie J.M."/>
            <person name="Frickenhaus S."/>
            <person name="Gonzalez K."/>
            <person name="Herman E.K."/>
            <person name="Lin Y.C."/>
            <person name="Napier J."/>
            <person name="Ogata H."/>
            <person name="Sarno A.F."/>
            <person name="Shmutz J."/>
            <person name="Schroeder D."/>
            <person name="de Vargas C."/>
            <person name="Verret F."/>
            <person name="von Dassow P."/>
            <person name="Valentin K."/>
            <person name="Van de Peer Y."/>
            <person name="Wheeler G."/>
            <person name="Dacks J.B."/>
            <person name="Delwiche C.F."/>
            <person name="Dyhrman S.T."/>
            <person name="Glockner G."/>
            <person name="John U."/>
            <person name="Richards T."/>
            <person name="Worden A.Z."/>
            <person name="Zhang X."/>
            <person name="Grigoriev I.V."/>
            <person name="Allen A.E."/>
            <person name="Bidle K."/>
            <person name="Borodovsky M."/>
            <person name="Bowler C."/>
            <person name="Brownlee C."/>
            <person name="Cock J.M."/>
            <person name="Elias M."/>
            <person name="Gladyshev V.N."/>
            <person name="Groth M."/>
            <person name="Guda C."/>
            <person name="Hadaegh A."/>
            <person name="Iglesias-Rodriguez M.D."/>
            <person name="Jenkins J."/>
            <person name="Jones B.M."/>
            <person name="Lawson T."/>
            <person name="Leese F."/>
            <person name="Lindquist E."/>
            <person name="Lobanov A."/>
            <person name="Lomsadze A."/>
            <person name="Malik S.B."/>
            <person name="Marsh M.E."/>
            <person name="Mackinder L."/>
            <person name="Mock T."/>
            <person name="Mueller-Roeber B."/>
            <person name="Pagarete A."/>
            <person name="Parker M."/>
            <person name="Probert I."/>
            <person name="Quesneville H."/>
            <person name="Raines C."/>
            <person name="Rensing S.A."/>
            <person name="Riano-Pachon D.M."/>
            <person name="Richier S."/>
            <person name="Rokitta S."/>
            <person name="Shiraiwa Y."/>
            <person name="Soanes D.M."/>
            <person name="van der Giezen M."/>
            <person name="Wahlund T.M."/>
            <person name="Williams B."/>
            <person name="Wilson W."/>
            <person name="Wolfe G."/>
            <person name="Wurch L.L."/>
        </authorList>
    </citation>
    <scope>NUCLEOTIDE SEQUENCE</scope>
</reference>
<organism evidence="2 3">
    <name type="scientific">Emiliania huxleyi (strain CCMP1516)</name>
    <dbReference type="NCBI Taxonomy" id="280463"/>
    <lineage>
        <taxon>Eukaryota</taxon>
        <taxon>Haptista</taxon>
        <taxon>Haptophyta</taxon>
        <taxon>Prymnesiophyceae</taxon>
        <taxon>Isochrysidales</taxon>
        <taxon>Noelaerhabdaceae</taxon>
        <taxon>Emiliania</taxon>
    </lineage>
</organism>
<protein>
    <submittedName>
        <fullName evidence="2">Uncharacterized protein</fullName>
    </submittedName>
</protein>
<evidence type="ECO:0000313" key="3">
    <source>
        <dbReference type="Proteomes" id="UP000013827"/>
    </source>
</evidence>
<dbReference type="HOGENOM" id="CLU_1398685_0_0_1"/>
<keyword evidence="3" id="KW-1185">Reference proteome</keyword>
<proteinExistence type="predicted"/>
<evidence type="ECO:0000313" key="2">
    <source>
        <dbReference type="EnsemblProtists" id="EOD18879"/>
    </source>
</evidence>
<feature type="compositionally biased region" description="Basic and acidic residues" evidence="1">
    <location>
        <begin position="186"/>
        <end position="195"/>
    </location>
</feature>
<reference evidence="2" key="2">
    <citation type="submission" date="2024-10" db="UniProtKB">
        <authorList>
            <consortium name="EnsemblProtists"/>
        </authorList>
    </citation>
    <scope>IDENTIFICATION</scope>
</reference>
<dbReference type="EnsemblProtists" id="EOD18879">
    <property type="protein sequence ID" value="EOD18879"/>
    <property type="gene ID" value="EMIHUDRAFT_209513"/>
</dbReference>
<name>A0A0D3J5U4_EMIH1</name>
<dbReference type="GeneID" id="17264426"/>
<dbReference type="PaxDb" id="2903-EOD18879"/>
<sequence>MAGEGVTPFLGRAGAHQRSGWVFSSIENANGSGSRVEILGWWVWDHSQDTLEGWGTSSDTGGSATQEWSGGGHFLVTGLLHEYMGHDVSNMRGFDSYRLLTLSLAALMTRVGSAVPARADSGAVPRASPPQPQVSHSITAAGTPSMARSAASLLQPHSKRGVEPVRSGRFAALTGCQGGYNSASEADARVGRPRP</sequence>
<dbReference type="AlphaFoldDB" id="A0A0D3J5U4"/>
<evidence type="ECO:0000256" key="1">
    <source>
        <dbReference type="SAM" id="MobiDB-lite"/>
    </source>
</evidence>